<keyword evidence="1" id="KW-0812">Transmembrane</keyword>
<protein>
    <submittedName>
        <fullName evidence="2">Uncharacterized protein</fullName>
    </submittedName>
</protein>
<proteinExistence type="predicted"/>
<reference evidence="2 3" key="1">
    <citation type="submission" date="2019-02" db="EMBL/GenBank/DDBJ databases">
        <title>WGS of Pseudoxanthomonas species novum from clinical isolates.</title>
        <authorList>
            <person name="Bernier A.-M."/>
            <person name="Bernard K."/>
            <person name="Vachon A."/>
        </authorList>
    </citation>
    <scope>NUCLEOTIDE SEQUENCE [LARGE SCALE GENOMIC DNA]</scope>
    <source>
        <strain evidence="2 3">NML171202</strain>
    </source>
</reference>
<feature type="transmembrane region" description="Helical" evidence="1">
    <location>
        <begin position="35"/>
        <end position="56"/>
    </location>
</feature>
<name>A0A4Q8LF51_9GAMM</name>
<evidence type="ECO:0000256" key="1">
    <source>
        <dbReference type="SAM" id="Phobius"/>
    </source>
</evidence>
<feature type="transmembrane region" description="Helical" evidence="1">
    <location>
        <begin position="6"/>
        <end position="23"/>
    </location>
</feature>
<organism evidence="2 3">
    <name type="scientific">Pseudoxanthomonas winnipegensis</name>
    <dbReference type="NCBI Taxonomy" id="2480810"/>
    <lineage>
        <taxon>Bacteria</taxon>
        <taxon>Pseudomonadati</taxon>
        <taxon>Pseudomonadota</taxon>
        <taxon>Gammaproteobacteria</taxon>
        <taxon>Lysobacterales</taxon>
        <taxon>Lysobacteraceae</taxon>
        <taxon>Pseudoxanthomonas</taxon>
    </lineage>
</organism>
<keyword evidence="1" id="KW-0472">Membrane</keyword>
<evidence type="ECO:0000313" key="3">
    <source>
        <dbReference type="Proteomes" id="UP000291286"/>
    </source>
</evidence>
<dbReference type="Proteomes" id="UP000291286">
    <property type="component" value="Unassembled WGS sequence"/>
</dbReference>
<evidence type="ECO:0000313" key="2">
    <source>
        <dbReference type="EMBL" id="TAA27846.1"/>
    </source>
</evidence>
<dbReference type="RefSeq" id="WP_130519771.1">
    <property type="nucleotide sequence ID" value="NZ_SHMB01000005.1"/>
</dbReference>
<gene>
    <name evidence="2" type="ORF">EA661_12995</name>
</gene>
<accession>A0A4Q8LF51</accession>
<dbReference type="EMBL" id="SHMB01000005">
    <property type="protein sequence ID" value="TAA27846.1"/>
    <property type="molecule type" value="Genomic_DNA"/>
</dbReference>
<dbReference type="AlphaFoldDB" id="A0A4Q8LF51"/>
<keyword evidence="1" id="KW-1133">Transmembrane helix</keyword>
<sequence length="92" mass="10312">MPYLVNLVSTMAVFCGCTWKLALLQVGGGDRRHYATGVLCALCYMAIAVGMLGIFLRDLDRHSYVAPWYLLVLRIGLTVLFVYPWKRRAGDA</sequence>
<feature type="transmembrane region" description="Helical" evidence="1">
    <location>
        <begin position="68"/>
        <end position="85"/>
    </location>
</feature>
<comment type="caution">
    <text evidence="2">The sequence shown here is derived from an EMBL/GenBank/DDBJ whole genome shotgun (WGS) entry which is preliminary data.</text>
</comment>